<evidence type="ECO:0000313" key="1">
    <source>
        <dbReference type="EMBL" id="SCL76232.1"/>
    </source>
</evidence>
<dbReference type="EMBL" id="FMID01000049">
    <property type="protein sequence ID" value="SCL76232.1"/>
    <property type="molecule type" value="Genomic_DNA"/>
</dbReference>
<dbReference type="AlphaFoldDB" id="A0A1M4MN16"/>
<accession>A0A1M4MN16</accession>
<name>A0A1M4MN16_9EURY</name>
<organism evidence="1 2">
    <name type="scientific">Methanoculleus chikugoensis</name>
    <dbReference type="NCBI Taxonomy" id="118126"/>
    <lineage>
        <taxon>Archaea</taxon>
        <taxon>Methanobacteriati</taxon>
        <taxon>Methanobacteriota</taxon>
        <taxon>Stenosarchaea group</taxon>
        <taxon>Methanomicrobia</taxon>
        <taxon>Methanomicrobiales</taxon>
        <taxon>Methanomicrobiaceae</taxon>
        <taxon>Methanoculleus</taxon>
    </lineage>
</organism>
<gene>
    <name evidence="1" type="ORF">L21_2155</name>
</gene>
<proteinExistence type="predicted"/>
<sequence>MNKALAGDLPPEERSRLEAACEEADREIDRIVYALYGLTEEKTVVMEGAG</sequence>
<protein>
    <submittedName>
        <fullName evidence="1">Uncharacterized protein</fullName>
    </submittedName>
</protein>
<evidence type="ECO:0000313" key="2">
    <source>
        <dbReference type="Proteomes" id="UP000184671"/>
    </source>
</evidence>
<reference evidence="1 2" key="1">
    <citation type="submission" date="2016-08" db="EMBL/GenBank/DDBJ databases">
        <authorList>
            <person name="Seilhamer J.J."/>
        </authorList>
    </citation>
    <scope>NUCLEOTIDE SEQUENCE [LARGE SCALE GENOMIC DNA]</scope>
    <source>
        <strain evidence="1">L21-II-0</strain>
    </source>
</reference>
<dbReference type="Proteomes" id="UP000184671">
    <property type="component" value="Unassembled WGS sequence"/>
</dbReference>